<reference evidence="1" key="2">
    <citation type="submission" date="2012-06" db="EMBL/GenBank/DDBJ databases">
        <title>Annotation of the Genome Sequence of Fusarium oxysporum Fo47.</title>
        <authorList>
            <consortium name="The Broad Institute Genomics Platform"/>
            <person name="Ma L.-J."/>
            <person name="Corby-Kistler H."/>
            <person name="Broz K."/>
            <person name="Gale L.R."/>
            <person name="Jonkers W."/>
            <person name="O'Donnell K."/>
            <person name="Ploetz R."/>
            <person name="Steinberg C."/>
            <person name="Schwartz D.C."/>
            <person name="VanEtten H."/>
            <person name="Zhou S."/>
            <person name="Young S.K."/>
            <person name="Zeng Q."/>
            <person name="Gargeya S."/>
            <person name="Fitzgerald M."/>
            <person name="Abouelleil A."/>
            <person name="Alvarado L."/>
            <person name="Chapman S.B."/>
            <person name="Gainer-Dewar J."/>
            <person name="Goldberg J."/>
            <person name="Griggs A."/>
            <person name="Gujja S."/>
            <person name="Hansen M."/>
            <person name="Howarth C."/>
            <person name="Imamovic A."/>
            <person name="Ireland A."/>
            <person name="Larimer J."/>
            <person name="McCowan C."/>
            <person name="Murphy C."/>
            <person name="Pearson M."/>
            <person name="Poon T.W."/>
            <person name="Priest M."/>
            <person name="Roberts A."/>
            <person name="Saif S."/>
            <person name="Shea T."/>
            <person name="Sykes S."/>
            <person name="Wortman J."/>
            <person name="Nusbaum C."/>
            <person name="Birren B."/>
        </authorList>
    </citation>
    <scope>NUCLEOTIDE SEQUENCE</scope>
    <source>
        <strain evidence="1">Fo47</strain>
    </source>
</reference>
<dbReference type="EMBL" id="JH717899">
    <property type="protein sequence ID" value="EWZ41711.1"/>
    <property type="molecule type" value="Genomic_DNA"/>
</dbReference>
<dbReference type="HOGENOM" id="CLU_219856_0_0_1"/>
<accession>W9KBH3</accession>
<name>W9KBH3_FUSOX</name>
<evidence type="ECO:0000313" key="1">
    <source>
        <dbReference type="EMBL" id="EWZ41711.1"/>
    </source>
</evidence>
<protein>
    <submittedName>
        <fullName evidence="1">Uncharacterized protein</fullName>
    </submittedName>
</protein>
<sequence>MKFQQAGCQLLMFFVGVDILAHDVMFISFNMACSSWDFS</sequence>
<dbReference type="Proteomes" id="UP000030766">
    <property type="component" value="Unassembled WGS sequence"/>
</dbReference>
<organism evidence="1">
    <name type="scientific">Fusarium oxysporum Fo47</name>
    <dbReference type="NCBI Taxonomy" id="660027"/>
    <lineage>
        <taxon>Eukaryota</taxon>
        <taxon>Fungi</taxon>
        <taxon>Dikarya</taxon>
        <taxon>Ascomycota</taxon>
        <taxon>Pezizomycotina</taxon>
        <taxon>Sordariomycetes</taxon>
        <taxon>Hypocreomycetidae</taxon>
        <taxon>Hypocreales</taxon>
        <taxon>Nectriaceae</taxon>
        <taxon>Fusarium</taxon>
        <taxon>Fusarium oxysporum species complex</taxon>
    </lineage>
</organism>
<dbReference type="VEuPathDB" id="FungiDB:FOZG_06910"/>
<dbReference type="AlphaFoldDB" id="W9KBH3"/>
<gene>
    <name evidence="1" type="ORF">FOZG_06910</name>
</gene>
<proteinExistence type="predicted"/>
<reference evidence="1" key="1">
    <citation type="submission" date="2011-06" db="EMBL/GenBank/DDBJ databases">
        <title>The Genome Sequence of Fusarium oxysporum Fo47.</title>
        <authorList>
            <consortium name="The Broad Institute Genome Sequencing Platform"/>
            <person name="Ma L.-J."/>
            <person name="Gale L.R."/>
            <person name="Schwartz D.C."/>
            <person name="Zhou S."/>
            <person name="Corby-Kistler H."/>
            <person name="Young S.K."/>
            <person name="Zeng Q."/>
            <person name="Gargeya S."/>
            <person name="Fitzgerald M."/>
            <person name="Haas B."/>
            <person name="Abouelleil A."/>
            <person name="Alvarado L."/>
            <person name="Arachchi H.M."/>
            <person name="Berlin A."/>
            <person name="Brown A."/>
            <person name="Chapman S.B."/>
            <person name="Chen Z."/>
            <person name="Dunbar C."/>
            <person name="Freedman E."/>
            <person name="Gearin G."/>
            <person name="Gellesch M."/>
            <person name="Goldberg J."/>
            <person name="Griggs A."/>
            <person name="Gujja S."/>
            <person name="Heiman D."/>
            <person name="Howarth C."/>
            <person name="Larson L."/>
            <person name="Lui A."/>
            <person name="MacDonald P.J.P."/>
            <person name="Mehta T."/>
            <person name="Montmayeur A."/>
            <person name="Murphy C."/>
            <person name="Neiman D."/>
            <person name="Pearson M."/>
            <person name="Priest M."/>
            <person name="Roberts A."/>
            <person name="Saif S."/>
            <person name="Shea T."/>
            <person name="Shenoy N."/>
            <person name="Sisk P."/>
            <person name="Stolte C."/>
            <person name="Sykes S."/>
            <person name="Wortman J."/>
            <person name="Nusbaum C."/>
            <person name="Birren B."/>
        </authorList>
    </citation>
    <scope>NUCLEOTIDE SEQUENCE [LARGE SCALE GENOMIC DNA]</scope>
    <source>
        <strain evidence="1">Fo47</strain>
    </source>
</reference>